<dbReference type="Pfam" id="PF12668">
    <property type="entry name" value="DUF3791"/>
    <property type="match status" value="1"/>
</dbReference>
<proteinExistence type="predicted"/>
<protein>
    <submittedName>
        <fullName evidence="1">DUF3791 domain-containing protein</fullName>
    </submittedName>
</protein>
<reference evidence="1" key="1">
    <citation type="journal article" date="2021" name="PeerJ">
        <title>Extensive microbial diversity within the chicken gut microbiome revealed by metagenomics and culture.</title>
        <authorList>
            <person name="Gilroy R."/>
            <person name="Ravi A."/>
            <person name="Getino M."/>
            <person name="Pursley I."/>
            <person name="Horton D.L."/>
            <person name="Alikhan N.F."/>
            <person name="Baker D."/>
            <person name="Gharbi K."/>
            <person name="Hall N."/>
            <person name="Watson M."/>
            <person name="Adriaenssens E.M."/>
            <person name="Foster-Nyarko E."/>
            <person name="Jarju S."/>
            <person name="Secka A."/>
            <person name="Antonio M."/>
            <person name="Oren A."/>
            <person name="Chaudhuri R.R."/>
            <person name="La Ragione R."/>
            <person name="Hildebrand F."/>
            <person name="Pallen M.J."/>
        </authorList>
    </citation>
    <scope>NUCLEOTIDE SEQUENCE</scope>
    <source>
        <strain evidence="1">ChiHjej12B11-9795</strain>
    </source>
</reference>
<comment type="caution">
    <text evidence="1">The sequence shown here is derived from an EMBL/GenBank/DDBJ whole genome shotgun (WGS) entry which is preliminary data.</text>
</comment>
<name>A0A9D2HZN7_9BACE</name>
<dbReference type="AlphaFoldDB" id="A0A9D2HZN7"/>
<evidence type="ECO:0000313" key="1">
    <source>
        <dbReference type="EMBL" id="HJA86827.1"/>
    </source>
</evidence>
<dbReference type="Proteomes" id="UP000823862">
    <property type="component" value="Unassembled WGS sequence"/>
</dbReference>
<gene>
    <name evidence="1" type="ORF">H9950_11695</name>
</gene>
<dbReference type="EMBL" id="DWZI01000059">
    <property type="protein sequence ID" value="HJA86827.1"/>
    <property type="molecule type" value="Genomic_DNA"/>
</dbReference>
<reference evidence="1" key="2">
    <citation type="submission" date="2021-04" db="EMBL/GenBank/DDBJ databases">
        <authorList>
            <person name="Gilroy R."/>
        </authorList>
    </citation>
    <scope>NUCLEOTIDE SEQUENCE</scope>
    <source>
        <strain evidence="1">ChiHjej12B11-9795</strain>
    </source>
</reference>
<dbReference type="InterPro" id="IPR024269">
    <property type="entry name" value="DUF3791"/>
</dbReference>
<organism evidence="1 2">
    <name type="scientific">Candidatus Bacteroides avicola</name>
    <dbReference type="NCBI Taxonomy" id="2838468"/>
    <lineage>
        <taxon>Bacteria</taxon>
        <taxon>Pseudomonadati</taxon>
        <taxon>Bacteroidota</taxon>
        <taxon>Bacteroidia</taxon>
        <taxon>Bacteroidales</taxon>
        <taxon>Bacteroidaceae</taxon>
        <taxon>Bacteroides</taxon>
    </lineage>
</organism>
<accession>A0A9D2HZN7</accession>
<evidence type="ECO:0000313" key="2">
    <source>
        <dbReference type="Proteomes" id="UP000823862"/>
    </source>
</evidence>
<sequence>MEQLRQMTDEQSRMIFVASCIEAVARRENIPATEMYRRMSRVGMIHHYILPYYDVLHTQSRQYVTDTLLETLHNWEAAGMSMAENHQQLFSSSHTARTSRSLKKRMDFLCCFPVSFINENLAVSLTI</sequence>